<dbReference type="Proteomes" id="UP000031668">
    <property type="component" value="Unassembled WGS sequence"/>
</dbReference>
<feature type="region of interest" description="Disordered" evidence="1">
    <location>
        <begin position="1"/>
        <end position="20"/>
    </location>
</feature>
<dbReference type="EMBL" id="JWZT01005379">
    <property type="protein sequence ID" value="KII61068.1"/>
    <property type="molecule type" value="Genomic_DNA"/>
</dbReference>
<dbReference type="AlphaFoldDB" id="A0A0C2I7B0"/>
<proteinExistence type="predicted"/>
<evidence type="ECO:0000313" key="2">
    <source>
        <dbReference type="EMBL" id="KII61068.1"/>
    </source>
</evidence>
<comment type="caution">
    <text evidence="2">The sequence shown here is derived from an EMBL/GenBank/DDBJ whole genome shotgun (WGS) entry which is preliminary data.</text>
</comment>
<sequence>MNQKSGKNIRKTNSSKSKKFKQKILRFVERIRIALRVAFVGHRNPNKSIPQAKILTVVSEEKLGCCTVENRRLERTKSFCVGIYGMQHVIMDATEEVYHKI</sequence>
<evidence type="ECO:0000256" key="1">
    <source>
        <dbReference type="SAM" id="MobiDB-lite"/>
    </source>
</evidence>
<reference evidence="2 3" key="1">
    <citation type="journal article" date="2014" name="Genome Biol. Evol.">
        <title>The genome of the myxosporean Thelohanellus kitauei shows adaptations to nutrient acquisition within its fish host.</title>
        <authorList>
            <person name="Yang Y."/>
            <person name="Xiong J."/>
            <person name="Zhou Z."/>
            <person name="Huo F."/>
            <person name="Miao W."/>
            <person name="Ran C."/>
            <person name="Liu Y."/>
            <person name="Zhang J."/>
            <person name="Feng J."/>
            <person name="Wang M."/>
            <person name="Wang M."/>
            <person name="Wang L."/>
            <person name="Yao B."/>
        </authorList>
    </citation>
    <scope>NUCLEOTIDE SEQUENCE [LARGE SCALE GENOMIC DNA]</scope>
    <source>
        <strain evidence="2">Wuqing</strain>
    </source>
</reference>
<feature type="compositionally biased region" description="Polar residues" evidence="1">
    <location>
        <begin position="1"/>
        <end position="15"/>
    </location>
</feature>
<accession>A0A0C2I7B0</accession>
<gene>
    <name evidence="2" type="ORF">RF11_05785</name>
</gene>
<keyword evidence="3" id="KW-1185">Reference proteome</keyword>
<organism evidence="2 3">
    <name type="scientific">Thelohanellus kitauei</name>
    <name type="common">Myxosporean</name>
    <dbReference type="NCBI Taxonomy" id="669202"/>
    <lineage>
        <taxon>Eukaryota</taxon>
        <taxon>Metazoa</taxon>
        <taxon>Cnidaria</taxon>
        <taxon>Myxozoa</taxon>
        <taxon>Myxosporea</taxon>
        <taxon>Bivalvulida</taxon>
        <taxon>Platysporina</taxon>
        <taxon>Myxobolidae</taxon>
        <taxon>Thelohanellus</taxon>
    </lineage>
</organism>
<evidence type="ECO:0000313" key="3">
    <source>
        <dbReference type="Proteomes" id="UP000031668"/>
    </source>
</evidence>
<protein>
    <submittedName>
        <fullName evidence="2">Uncharacterized protein</fullName>
    </submittedName>
</protein>
<name>A0A0C2I7B0_THEKT</name>